<feature type="domain" description="PIH1D1/2/3 CS-like" evidence="4">
    <location>
        <begin position="234"/>
        <end position="306"/>
    </location>
</feature>
<dbReference type="EMBL" id="JAIZAY010000010">
    <property type="protein sequence ID" value="KAJ8034702.1"/>
    <property type="molecule type" value="Genomic_DNA"/>
</dbReference>
<gene>
    <name evidence="5" type="ORF">HOLleu_21655</name>
</gene>
<evidence type="ECO:0000256" key="2">
    <source>
        <dbReference type="ARBA" id="ARBA00040541"/>
    </source>
</evidence>
<dbReference type="GO" id="GO:0005737">
    <property type="term" value="C:cytoplasm"/>
    <property type="evidence" value="ECO:0007669"/>
    <property type="project" value="TreeGrafter"/>
</dbReference>
<dbReference type="OrthoDB" id="545063at2759"/>
<dbReference type="AlphaFoldDB" id="A0A9Q1BXT8"/>
<dbReference type="GO" id="GO:0000492">
    <property type="term" value="P:box C/D snoRNP assembly"/>
    <property type="evidence" value="ECO:0007669"/>
    <property type="project" value="TreeGrafter"/>
</dbReference>
<dbReference type="InterPro" id="IPR012981">
    <property type="entry name" value="PIH1_N"/>
</dbReference>
<dbReference type="PANTHER" id="PTHR22997:SF6">
    <property type="entry name" value="PIH1 DOMAIN-CONTAINING PROTEIN 2"/>
    <property type="match status" value="1"/>
</dbReference>
<keyword evidence="6" id="KW-1185">Reference proteome</keyword>
<proteinExistence type="inferred from homology"/>
<dbReference type="GO" id="GO:0097255">
    <property type="term" value="C:R2TP complex"/>
    <property type="evidence" value="ECO:0007669"/>
    <property type="project" value="TreeGrafter"/>
</dbReference>
<dbReference type="InterPro" id="IPR041442">
    <property type="entry name" value="PIH1D1/2/3_CS-like"/>
</dbReference>
<accession>A0A9Q1BXT8</accession>
<dbReference type="InterPro" id="IPR050734">
    <property type="entry name" value="PIH1/Kintoun_subfamily"/>
</dbReference>
<evidence type="ECO:0000313" key="5">
    <source>
        <dbReference type="EMBL" id="KAJ8034702.1"/>
    </source>
</evidence>
<dbReference type="GO" id="GO:1990904">
    <property type="term" value="C:ribonucleoprotein complex"/>
    <property type="evidence" value="ECO:0007669"/>
    <property type="project" value="TreeGrafter"/>
</dbReference>
<dbReference type="PANTHER" id="PTHR22997">
    <property type="entry name" value="PIH1 DOMAIN-CONTAINING PROTEIN 1"/>
    <property type="match status" value="1"/>
</dbReference>
<name>A0A9Q1BXT8_HOLLE</name>
<evidence type="ECO:0000256" key="1">
    <source>
        <dbReference type="ARBA" id="ARBA00008511"/>
    </source>
</evidence>
<comment type="caution">
    <text evidence="5">The sequence shown here is derived from an EMBL/GenBank/DDBJ whole genome shotgun (WGS) entry which is preliminary data.</text>
</comment>
<sequence length="310" mass="35180">MADPFSSGKVLKQAEHIWKMLDELADTDPEAYKKFVEKSMKEGKKDLADTKKNDALFINICGWTKVPGPKGPTDAVPVSGGPLEDVEFDSDHCWVTRVAINPEVLKECSERNEEMRLLIQLVFQFLENQHNIRISQDYTILKKKYMGNPAELENFFSKRQKSAEECARDELKRLCPEDLLAQLGKMKTGEEMSKIPSTPNPHSERHGKGKLIEEISSKVVTLPQPDYELITRDKDEKKGRRIVLRVSLPGVQAVSECDLQIDKQLISLHVDKKYNLDVEIPEAFQESSVSAKFIKKTSVLSITLPLIEDL</sequence>
<dbReference type="Pfam" id="PF08190">
    <property type="entry name" value="PIH1"/>
    <property type="match status" value="1"/>
</dbReference>
<dbReference type="Proteomes" id="UP001152320">
    <property type="component" value="Chromosome 10"/>
</dbReference>
<feature type="domain" description="PIH1 N-terminal" evidence="3">
    <location>
        <begin position="51"/>
        <end position="150"/>
    </location>
</feature>
<dbReference type="Pfam" id="PF18201">
    <property type="entry name" value="PIH1_CS"/>
    <property type="match status" value="1"/>
</dbReference>
<evidence type="ECO:0000313" key="6">
    <source>
        <dbReference type="Proteomes" id="UP001152320"/>
    </source>
</evidence>
<reference evidence="5" key="1">
    <citation type="submission" date="2021-10" db="EMBL/GenBank/DDBJ databases">
        <title>Tropical sea cucumber genome reveals ecological adaptation and Cuvierian tubules defense mechanism.</title>
        <authorList>
            <person name="Chen T."/>
        </authorList>
    </citation>
    <scope>NUCLEOTIDE SEQUENCE</scope>
    <source>
        <strain evidence="5">Nanhai2018</strain>
        <tissue evidence="5">Muscle</tissue>
    </source>
</reference>
<evidence type="ECO:0000259" key="4">
    <source>
        <dbReference type="Pfam" id="PF18201"/>
    </source>
</evidence>
<protein>
    <recommendedName>
        <fullName evidence="2">PIH1 domain-containing protein 2</fullName>
    </recommendedName>
</protein>
<dbReference type="GO" id="GO:0006364">
    <property type="term" value="P:rRNA processing"/>
    <property type="evidence" value="ECO:0007669"/>
    <property type="project" value="TreeGrafter"/>
</dbReference>
<evidence type="ECO:0000259" key="3">
    <source>
        <dbReference type="Pfam" id="PF08190"/>
    </source>
</evidence>
<organism evidence="5 6">
    <name type="scientific">Holothuria leucospilota</name>
    <name type="common">Black long sea cucumber</name>
    <name type="synonym">Mertensiothuria leucospilota</name>
    <dbReference type="NCBI Taxonomy" id="206669"/>
    <lineage>
        <taxon>Eukaryota</taxon>
        <taxon>Metazoa</taxon>
        <taxon>Echinodermata</taxon>
        <taxon>Eleutherozoa</taxon>
        <taxon>Echinozoa</taxon>
        <taxon>Holothuroidea</taxon>
        <taxon>Aspidochirotacea</taxon>
        <taxon>Aspidochirotida</taxon>
        <taxon>Holothuriidae</taxon>
        <taxon>Holothuria</taxon>
    </lineage>
</organism>
<comment type="similarity">
    <text evidence="1">Belongs to the PIH1 family.</text>
</comment>